<dbReference type="GO" id="GO:0005829">
    <property type="term" value="C:cytosol"/>
    <property type="evidence" value="ECO:0007669"/>
    <property type="project" value="TreeGrafter"/>
</dbReference>
<dbReference type="Proteomes" id="UP000190814">
    <property type="component" value="Unassembled WGS sequence"/>
</dbReference>
<dbReference type="GO" id="GO:0004049">
    <property type="term" value="F:anthranilate synthase activity"/>
    <property type="evidence" value="ECO:0007669"/>
    <property type="project" value="TreeGrafter"/>
</dbReference>
<dbReference type="NCBIfam" id="TIGR00566">
    <property type="entry name" value="trpG_papA"/>
    <property type="match status" value="1"/>
</dbReference>
<evidence type="ECO:0000313" key="4">
    <source>
        <dbReference type="Proteomes" id="UP000190814"/>
    </source>
</evidence>
<protein>
    <submittedName>
        <fullName evidence="3">Anthranilate synthase component 2</fullName>
    </submittedName>
</protein>
<dbReference type="PRINTS" id="PR00096">
    <property type="entry name" value="GATASE"/>
</dbReference>
<accession>A0A1T4V5Q6</accession>
<dbReference type="CDD" id="cd01743">
    <property type="entry name" value="GATase1_Anthranilate_Synthase"/>
    <property type="match status" value="1"/>
</dbReference>
<dbReference type="PROSITE" id="PS51273">
    <property type="entry name" value="GATASE_TYPE_1"/>
    <property type="match status" value="1"/>
</dbReference>
<reference evidence="3 4" key="1">
    <citation type="submission" date="2017-02" db="EMBL/GenBank/DDBJ databases">
        <authorList>
            <person name="Peterson S.W."/>
        </authorList>
    </citation>
    <scope>NUCLEOTIDE SEQUENCE [LARGE SCALE GENOMIC DNA]</scope>
    <source>
        <strain evidence="3 4">ATCC 35992</strain>
    </source>
</reference>
<dbReference type="Pfam" id="PF00117">
    <property type="entry name" value="GATase"/>
    <property type="match status" value="1"/>
</dbReference>
<gene>
    <name evidence="3" type="ORF">SAMN02745111_00200</name>
</gene>
<dbReference type="InterPro" id="IPR050472">
    <property type="entry name" value="Anth_synth/Amidotransfase"/>
</dbReference>
<dbReference type="InterPro" id="IPR017926">
    <property type="entry name" value="GATASE"/>
</dbReference>
<dbReference type="SUPFAM" id="SSF52317">
    <property type="entry name" value="Class I glutamine amidotransferase-like"/>
    <property type="match status" value="1"/>
</dbReference>
<sequence length="210" mass="23569">MILLIDNYDSFSYNLYQLIGSCTDEDIKVIRNDELTVEEIDALDSSHIILSPGPGRPSESGVCEEVAHKLKSKVPILGICLGHQGICEVHGAKVTYAKELMHGKQSIITFDENEKIFKGLGKSYSEEQSDKNISNNQNATNKIKIARYHSLAASEENFPKELKIIAKSDDGEIMAVKHKDYDLYGFQFHPESVLTEDGDIMMKNFLNIKK</sequence>
<dbReference type="FunFam" id="3.40.50.880:FF:000003">
    <property type="entry name" value="Anthranilate synthase component II"/>
    <property type="match status" value="1"/>
</dbReference>
<dbReference type="RefSeq" id="WP_078765091.1">
    <property type="nucleotide sequence ID" value="NZ_FUXZ01000002.1"/>
</dbReference>
<dbReference type="AlphaFoldDB" id="A0A1T4V5Q6"/>
<dbReference type="PRINTS" id="PR00099">
    <property type="entry name" value="CPSGATASE"/>
</dbReference>
<dbReference type="Gene3D" id="3.40.50.880">
    <property type="match status" value="1"/>
</dbReference>
<organism evidence="3 4">
    <name type="scientific">Eubacterium uniforme</name>
    <dbReference type="NCBI Taxonomy" id="39495"/>
    <lineage>
        <taxon>Bacteria</taxon>
        <taxon>Bacillati</taxon>
        <taxon>Bacillota</taxon>
        <taxon>Clostridia</taxon>
        <taxon>Eubacteriales</taxon>
        <taxon>Eubacteriaceae</taxon>
        <taxon>Eubacterium</taxon>
    </lineage>
</organism>
<name>A0A1T4V5Q6_9FIRM</name>
<evidence type="ECO:0000256" key="1">
    <source>
        <dbReference type="ARBA" id="ARBA00022962"/>
    </source>
</evidence>
<proteinExistence type="predicted"/>
<dbReference type="PANTHER" id="PTHR43418">
    <property type="entry name" value="MULTIFUNCTIONAL TRYPTOPHAN BIOSYNTHESIS PROTEIN-RELATED"/>
    <property type="match status" value="1"/>
</dbReference>
<evidence type="ECO:0000259" key="2">
    <source>
        <dbReference type="Pfam" id="PF00117"/>
    </source>
</evidence>
<dbReference type="STRING" id="39495.SAMN02745111_00200"/>
<dbReference type="OrthoDB" id="9804328at2"/>
<keyword evidence="4" id="KW-1185">Reference proteome</keyword>
<dbReference type="InterPro" id="IPR006221">
    <property type="entry name" value="TrpG/PapA_dom"/>
</dbReference>
<dbReference type="InterPro" id="IPR029062">
    <property type="entry name" value="Class_I_gatase-like"/>
</dbReference>
<keyword evidence="1" id="KW-0315">Glutamine amidotransferase</keyword>
<dbReference type="EMBL" id="FUXZ01000002">
    <property type="protein sequence ID" value="SKA60182.1"/>
    <property type="molecule type" value="Genomic_DNA"/>
</dbReference>
<dbReference type="GO" id="GO:0000162">
    <property type="term" value="P:L-tryptophan biosynthetic process"/>
    <property type="evidence" value="ECO:0007669"/>
    <property type="project" value="TreeGrafter"/>
</dbReference>
<evidence type="ECO:0000313" key="3">
    <source>
        <dbReference type="EMBL" id="SKA60182.1"/>
    </source>
</evidence>
<feature type="domain" description="Glutamine amidotransferase" evidence="2">
    <location>
        <begin position="3"/>
        <end position="206"/>
    </location>
</feature>
<dbReference type="PRINTS" id="PR00097">
    <property type="entry name" value="ANTSNTHASEII"/>
</dbReference>
<dbReference type="PANTHER" id="PTHR43418:SF4">
    <property type="entry name" value="MULTIFUNCTIONAL TRYPTOPHAN BIOSYNTHESIS PROTEIN"/>
    <property type="match status" value="1"/>
</dbReference>